<name>A0A391NU07_9EUKA</name>
<reference evidence="2 3" key="1">
    <citation type="journal article" date="2018" name="PLoS ONE">
        <title>The draft genome of Kipferlia bialata reveals reductive genome evolution in fornicate parasites.</title>
        <authorList>
            <person name="Tanifuji G."/>
            <person name="Takabayashi S."/>
            <person name="Kume K."/>
            <person name="Takagi M."/>
            <person name="Nakayama T."/>
            <person name="Kamikawa R."/>
            <person name="Inagaki Y."/>
            <person name="Hashimoto T."/>
        </authorList>
    </citation>
    <scope>NUCLEOTIDE SEQUENCE [LARGE SCALE GENOMIC DNA]</scope>
    <source>
        <strain evidence="2">NY0173</strain>
    </source>
</reference>
<feature type="compositionally biased region" description="Acidic residues" evidence="1">
    <location>
        <begin position="465"/>
        <end position="477"/>
    </location>
</feature>
<feature type="region of interest" description="Disordered" evidence="1">
    <location>
        <begin position="210"/>
        <end position="331"/>
    </location>
</feature>
<dbReference type="AlphaFoldDB" id="A0A391NU07"/>
<sequence>MIRDILIVNRHSGLIEFQKRFLSVVPQPLGTASLLAALLHLVEDTVRLPMRSIRMGSISVSFALPATPLSSYQPASHPARGAHSPPPRTPKGDQLFAALFHDSSDDPKVCQRLAKCILRSLSSMSADGKPMGRDARAMRGGKAGGKKGLRLQMAMELPKAVRLCIRDTLTTLLHCSESVHSTALVLPLSSEDTVSSASFSFISSASSSQQVILPAPPGGSGHSRQRSHQYQHHRPRTAAPVVTLSSTGGQSSIARRSGPSSITLRNFHSRPVGSSEARRPSTASASDTSVSMSQDTPKPRVGGSMSMRGRRQPLRGGTTPSVTMGAKASSLSMSKTPLHMYTVQSASHRRVVYHKPEVLSLVTRLDYLINTVSDVAALGNAPPARLVFTSGITLGRERGRGRGDEMESPSILAAGRGVKSEGDLLDISDPAPPETVTELRAVRGTYLVALYEREASVAVSPSVAEADEGEEGEEGEEGGAVSLSPSPAEDTVNVVDVAMTRALLELGQLLQVLSVLEGSC</sequence>
<evidence type="ECO:0000313" key="3">
    <source>
        <dbReference type="Proteomes" id="UP000265618"/>
    </source>
</evidence>
<feature type="region of interest" description="Disordered" evidence="1">
    <location>
        <begin position="460"/>
        <end position="487"/>
    </location>
</feature>
<keyword evidence="3" id="KW-1185">Reference proteome</keyword>
<gene>
    <name evidence="2" type="ORF">KIPB_000281</name>
</gene>
<dbReference type="Proteomes" id="UP000265618">
    <property type="component" value="Unassembled WGS sequence"/>
</dbReference>
<accession>A0A391NU07</accession>
<organism evidence="2 3">
    <name type="scientific">Kipferlia bialata</name>
    <dbReference type="NCBI Taxonomy" id="797122"/>
    <lineage>
        <taxon>Eukaryota</taxon>
        <taxon>Metamonada</taxon>
        <taxon>Carpediemonas-like organisms</taxon>
        <taxon>Kipferlia</taxon>
    </lineage>
</organism>
<evidence type="ECO:0000256" key="1">
    <source>
        <dbReference type="SAM" id="MobiDB-lite"/>
    </source>
</evidence>
<protein>
    <submittedName>
        <fullName evidence="2">Uncharacterized protein</fullName>
    </submittedName>
</protein>
<evidence type="ECO:0000313" key="2">
    <source>
        <dbReference type="EMBL" id="GCA61973.1"/>
    </source>
</evidence>
<feature type="compositionally biased region" description="Polar residues" evidence="1">
    <location>
        <begin position="243"/>
        <end position="266"/>
    </location>
</feature>
<feature type="compositionally biased region" description="Polar residues" evidence="1">
    <location>
        <begin position="281"/>
        <end position="296"/>
    </location>
</feature>
<feature type="compositionally biased region" description="Basic residues" evidence="1">
    <location>
        <begin position="223"/>
        <end position="236"/>
    </location>
</feature>
<proteinExistence type="predicted"/>
<dbReference type="EMBL" id="BDIP01000029">
    <property type="protein sequence ID" value="GCA61973.1"/>
    <property type="molecule type" value="Genomic_DNA"/>
</dbReference>
<comment type="caution">
    <text evidence="2">The sequence shown here is derived from an EMBL/GenBank/DDBJ whole genome shotgun (WGS) entry which is preliminary data.</text>
</comment>
<feature type="region of interest" description="Disordered" evidence="1">
    <location>
        <begin position="127"/>
        <end position="146"/>
    </location>
</feature>